<accession>A0A0A9BET0</accession>
<reference evidence="1" key="2">
    <citation type="journal article" date="2015" name="Data Brief">
        <title>Shoot transcriptome of the giant reed, Arundo donax.</title>
        <authorList>
            <person name="Barrero R.A."/>
            <person name="Guerrero F.D."/>
            <person name="Moolhuijzen P."/>
            <person name="Goolsby J.A."/>
            <person name="Tidwell J."/>
            <person name="Bellgard S.E."/>
            <person name="Bellgard M.I."/>
        </authorList>
    </citation>
    <scope>NUCLEOTIDE SEQUENCE</scope>
    <source>
        <tissue evidence="1">Shoot tissue taken approximately 20 cm above the soil surface</tissue>
    </source>
</reference>
<evidence type="ECO:0000313" key="1">
    <source>
        <dbReference type="EMBL" id="JAD62479.1"/>
    </source>
</evidence>
<sequence length="45" mass="4832">MMGRRWHDSAVAFRVFTVNGPAGDPDHARNVRSGVFSSCGGTMHG</sequence>
<name>A0A0A9BET0_ARUDO</name>
<organism evidence="1">
    <name type="scientific">Arundo donax</name>
    <name type="common">Giant reed</name>
    <name type="synonym">Donax arundinaceus</name>
    <dbReference type="NCBI Taxonomy" id="35708"/>
    <lineage>
        <taxon>Eukaryota</taxon>
        <taxon>Viridiplantae</taxon>
        <taxon>Streptophyta</taxon>
        <taxon>Embryophyta</taxon>
        <taxon>Tracheophyta</taxon>
        <taxon>Spermatophyta</taxon>
        <taxon>Magnoliopsida</taxon>
        <taxon>Liliopsida</taxon>
        <taxon>Poales</taxon>
        <taxon>Poaceae</taxon>
        <taxon>PACMAD clade</taxon>
        <taxon>Arundinoideae</taxon>
        <taxon>Arundineae</taxon>
        <taxon>Arundo</taxon>
    </lineage>
</organism>
<protein>
    <submittedName>
        <fullName evidence="1">Uncharacterized protein</fullName>
    </submittedName>
</protein>
<dbReference type="AlphaFoldDB" id="A0A0A9BET0"/>
<proteinExistence type="predicted"/>
<reference evidence="1" key="1">
    <citation type="submission" date="2014-09" db="EMBL/GenBank/DDBJ databases">
        <authorList>
            <person name="Magalhaes I.L.F."/>
            <person name="Oliveira U."/>
            <person name="Santos F.R."/>
            <person name="Vidigal T.H.D.A."/>
            <person name="Brescovit A.D."/>
            <person name="Santos A.J."/>
        </authorList>
    </citation>
    <scope>NUCLEOTIDE SEQUENCE</scope>
    <source>
        <tissue evidence="1">Shoot tissue taken approximately 20 cm above the soil surface</tissue>
    </source>
</reference>
<dbReference type="EMBL" id="GBRH01235416">
    <property type="protein sequence ID" value="JAD62479.1"/>
    <property type="molecule type" value="Transcribed_RNA"/>
</dbReference>